<evidence type="ECO:0000313" key="3">
    <source>
        <dbReference type="RefSeq" id="XP_019646303.1"/>
    </source>
</evidence>
<dbReference type="KEGG" id="bbel:109486837"/>
<feature type="compositionally biased region" description="Basic and acidic residues" evidence="1">
    <location>
        <begin position="176"/>
        <end position="188"/>
    </location>
</feature>
<feature type="region of interest" description="Disordered" evidence="1">
    <location>
        <begin position="58"/>
        <end position="196"/>
    </location>
</feature>
<keyword evidence="2" id="KW-1185">Reference proteome</keyword>
<reference evidence="3" key="1">
    <citation type="submission" date="2025-08" db="UniProtKB">
        <authorList>
            <consortium name="RefSeq"/>
        </authorList>
    </citation>
    <scope>IDENTIFICATION</scope>
    <source>
        <tissue evidence="3">Gonad</tissue>
    </source>
</reference>
<feature type="compositionally biased region" description="Acidic residues" evidence="1">
    <location>
        <begin position="78"/>
        <end position="98"/>
    </location>
</feature>
<accession>A0A6P5A9M2</accession>
<dbReference type="AlphaFoldDB" id="A0A6P5A9M2"/>
<sequence>MTPRSSDRLRTRANRQFRLPSRDEVLSRIVPKDSKETPSKSLAELRPRKLVNNFLKVNNRYNYDPDFTDSDTSLGGFLDDEEEKEEEGNSTSDGEDNEDGSRSQTSQSSSSEEEECLKRSKRPRGRQKLREIRKEKLLDRETDSDDEDEMCTTTKKRRRRQSSVLDDSSSNEDQPEEGRKQSRRAESLKRKKRKQNFFEEYRAKRALRKAKV</sequence>
<proteinExistence type="predicted"/>
<dbReference type="Proteomes" id="UP000515135">
    <property type="component" value="Unplaced"/>
</dbReference>
<protein>
    <submittedName>
        <fullName evidence="3">Protein SREK1IP1-like</fullName>
    </submittedName>
</protein>
<evidence type="ECO:0000256" key="1">
    <source>
        <dbReference type="SAM" id="MobiDB-lite"/>
    </source>
</evidence>
<gene>
    <name evidence="3" type="primary">LOC109486837</name>
</gene>
<evidence type="ECO:0000313" key="2">
    <source>
        <dbReference type="Proteomes" id="UP000515135"/>
    </source>
</evidence>
<feature type="compositionally biased region" description="Basic and acidic residues" evidence="1">
    <location>
        <begin position="128"/>
        <end position="141"/>
    </location>
</feature>
<name>A0A6P5A9M2_BRABE</name>
<dbReference type="RefSeq" id="XP_019646303.1">
    <property type="nucleotide sequence ID" value="XM_019790744.1"/>
</dbReference>
<feature type="compositionally biased region" description="Basic and acidic residues" evidence="1">
    <location>
        <begin position="1"/>
        <end position="10"/>
    </location>
</feature>
<dbReference type="OrthoDB" id="10072364at2759"/>
<feature type="compositionally biased region" description="Basic and acidic residues" evidence="1">
    <location>
        <begin position="20"/>
        <end position="44"/>
    </location>
</feature>
<feature type="region of interest" description="Disordered" evidence="1">
    <location>
        <begin position="1"/>
        <end position="44"/>
    </location>
</feature>
<organism evidence="2 3">
    <name type="scientific">Branchiostoma belcheri</name>
    <name type="common">Amphioxus</name>
    <dbReference type="NCBI Taxonomy" id="7741"/>
    <lineage>
        <taxon>Eukaryota</taxon>
        <taxon>Metazoa</taxon>
        <taxon>Chordata</taxon>
        <taxon>Cephalochordata</taxon>
        <taxon>Leptocardii</taxon>
        <taxon>Amphioxiformes</taxon>
        <taxon>Branchiostomatidae</taxon>
        <taxon>Branchiostoma</taxon>
    </lineage>
</organism>
<dbReference type="GeneID" id="109486837"/>